<accession>L7KMQ1</accession>
<keyword evidence="2" id="KW-1185">Reference proteome</keyword>
<protein>
    <recommendedName>
        <fullName evidence="3">DUF1684 domain-containing protein</fullName>
    </recommendedName>
</protein>
<evidence type="ECO:0000313" key="2">
    <source>
        <dbReference type="Proteomes" id="UP000010988"/>
    </source>
</evidence>
<dbReference type="STRING" id="1220583.GOACH_18_00170"/>
<name>L7KMQ1_9ACTN</name>
<dbReference type="PANTHER" id="PTHR41913:SF1">
    <property type="entry name" value="DUF1684 DOMAIN-CONTAINING PROTEIN"/>
    <property type="match status" value="1"/>
</dbReference>
<evidence type="ECO:0008006" key="3">
    <source>
        <dbReference type="Google" id="ProtNLM"/>
    </source>
</evidence>
<proteinExistence type="predicted"/>
<dbReference type="Proteomes" id="UP000010988">
    <property type="component" value="Unassembled WGS sequence"/>
</dbReference>
<sequence>MTRTVSTSATSAEDGFAEEWQQWHAVRERDLAAPLGWLSINRLEWLETTPSRFDGLPGTWWFEGSLARVRPGAEETFDARAFDLQPTGPGEVIEIDGAHIEVARRGDGYLIRVHDADAPTVRGFRGVPAFPADPAWLVHARFEPYDQPQPVTVGAVAEGLAHVYVSPGELVFEWNGDEHRLIAFNGKQGGLSVLFTDATSGITTYAANRSLAVEASDEVLRHGGRVVLDFNRAINLPCAFIDFATCPLPPAGNHLDVEVTAGEKTPYERAAQ</sequence>
<evidence type="ECO:0000313" key="1">
    <source>
        <dbReference type="EMBL" id="GAC49894.1"/>
    </source>
</evidence>
<dbReference type="AlphaFoldDB" id="L7KMQ1"/>
<reference evidence="1 2" key="1">
    <citation type="submission" date="2012-12" db="EMBL/GenBank/DDBJ databases">
        <title>Whole genome shotgun sequence of Gordonia aichiensis NBRC 108223.</title>
        <authorList>
            <person name="Isaki-Nakamura S."/>
            <person name="Hosoyama A."/>
            <person name="Tsuchikane K."/>
            <person name="Ando Y."/>
            <person name="Baba S."/>
            <person name="Ohji S."/>
            <person name="Hamada M."/>
            <person name="Tamura T."/>
            <person name="Yamazoe A."/>
            <person name="Yamazaki S."/>
            <person name="Fujita N."/>
        </authorList>
    </citation>
    <scope>NUCLEOTIDE SEQUENCE [LARGE SCALE GENOMIC DNA]</scope>
    <source>
        <strain evidence="1 2">NBRC 108223</strain>
    </source>
</reference>
<dbReference type="InterPro" id="IPR012467">
    <property type="entry name" value="DUF1684"/>
</dbReference>
<organism evidence="1 2">
    <name type="scientific">Gordonia aichiensis NBRC 108223</name>
    <dbReference type="NCBI Taxonomy" id="1220583"/>
    <lineage>
        <taxon>Bacteria</taxon>
        <taxon>Bacillati</taxon>
        <taxon>Actinomycetota</taxon>
        <taxon>Actinomycetes</taxon>
        <taxon>Mycobacteriales</taxon>
        <taxon>Gordoniaceae</taxon>
        <taxon>Gordonia</taxon>
    </lineage>
</organism>
<dbReference type="eggNOG" id="COG3358">
    <property type="taxonomic scope" value="Bacteria"/>
</dbReference>
<dbReference type="EMBL" id="BANR01000018">
    <property type="protein sequence ID" value="GAC49894.1"/>
    <property type="molecule type" value="Genomic_DNA"/>
</dbReference>
<comment type="caution">
    <text evidence="1">The sequence shown here is derived from an EMBL/GenBank/DDBJ whole genome shotgun (WGS) entry which is preliminary data.</text>
</comment>
<dbReference type="Pfam" id="PF07920">
    <property type="entry name" value="DUF1684"/>
    <property type="match status" value="1"/>
</dbReference>
<dbReference type="OrthoDB" id="5493262at2"/>
<gene>
    <name evidence="1" type="ORF">GOACH_18_00170</name>
</gene>
<dbReference type="RefSeq" id="WP_005176886.1">
    <property type="nucleotide sequence ID" value="NZ_BANR01000018.1"/>
</dbReference>
<dbReference type="PANTHER" id="PTHR41913">
    <property type="entry name" value="DUF1684 DOMAIN-CONTAINING PROTEIN"/>
    <property type="match status" value="1"/>
</dbReference>